<comment type="caution">
    <text evidence="2">The sequence shown here is derived from an EMBL/GenBank/DDBJ whole genome shotgun (WGS) entry which is preliminary data.</text>
</comment>
<feature type="domain" description="PRC-barrel" evidence="1">
    <location>
        <begin position="3"/>
        <end position="69"/>
    </location>
</feature>
<evidence type="ECO:0000259" key="1">
    <source>
        <dbReference type="Pfam" id="PF05239"/>
    </source>
</evidence>
<dbReference type="InterPro" id="IPR027275">
    <property type="entry name" value="PRC-brl_dom"/>
</dbReference>
<evidence type="ECO:0000313" key="3">
    <source>
        <dbReference type="Proteomes" id="UP001597497"/>
    </source>
</evidence>
<protein>
    <submittedName>
        <fullName evidence="2">PRC-barrel domain-containing protein</fullName>
    </submittedName>
</protein>
<proteinExistence type="predicted"/>
<feature type="domain" description="PRC-barrel" evidence="1">
    <location>
        <begin position="90"/>
        <end position="160"/>
    </location>
</feature>
<name>A0ABW5R6N4_9BACL</name>
<reference evidence="3" key="1">
    <citation type="journal article" date="2019" name="Int. J. Syst. Evol. Microbiol.">
        <title>The Global Catalogue of Microorganisms (GCM) 10K type strain sequencing project: providing services to taxonomists for standard genome sequencing and annotation.</title>
        <authorList>
            <consortium name="The Broad Institute Genomics Platform"/>
            <consortium name="The Broad Institute Genome Sequencing Center for Infectious Disease"/>
            <person name="Wu L."/>
            <person name="Ma J."/>
        </authorList>
    </citation>
    <scope>NUCLEOTIDE SEQUENCE [LARGE SCALE GENOMIC DNA]</scope>
    <source>
        <strain evidence="3">KCTC 33676</strain>
    </source>
</reference>
<dbReference type="RefSeq" id="WP_379927782.1">
    <property type="nucleotide sequence ID" value="NZ_JBHUMM010000002.1"/>
</dbReference>
<evidence type="ECO:0000313" key="2">
    <source>
        <dbReference type="EMBL" id="MFD2670400.1"/>
    </source>
</evidence>
<dbReference type="Pfam" id="PF05239">
    <property type="entry name" value="PRC"/>
    <property type="match status" value="2"/>
</dbReference>
<keyword evidence="3" id="KW-1185">Reference proteome</keyword>
<sequence>MLQAHQIRGLPILDVETGKELGTCKDILISKEFKAAGMLIDAKRWLSAPRMIRMDALLSIGDDAVMLPNADVIQPWKEELHGDWLCSQHFKGLPVYTSNGHQLGTIEDVYFSKDSDKDIVGLELTDGFLSDIQEGRSWLPIQTPMRIGEDAVIVSSVSEQDVKKIVTNQ</sequence>
<dbReference type="EMBL" id="JBHUMM010000002">
    <property type="protein sequence ID" value="MFD2670400.1"/>
    <property type="molecule type" value="Genomic_DNA"/>
</dbReference>
<dbReference type="Proteomes" id="UP001597497">
    <property type="component" value="Unassembled WGS sequence"/>
</dbReference>
<dbReference type="InterPro" id="IPR011033">
    <property type="entry name" value="PRC_barrel-like_sf"/>
</dbReference>
<dbReference type="Gene3D" id="2.30.30.240">
    <property type="entry name" value="PRC-barrel domain"/>
    <property type="match status" value="2"/>
</dbReference>
<accession>A0ABW5R6N4</accession>
<dbReference type="SUPFAM" id="SSF50346">
    <property type="entry name" value="PRC-barrel domain"/>
    <property type="match status" value="2"/>
</dbReference>
<gene>
    <name evidence="2" type="ORF">ACFSUC_02115</name>
</gene>
<organism evidence="2 3">
    <name type="scientific">Marinicrinis sediminis</name>
    <dbReference type="NCBI Taxonomy" id="1652465"/>
    <lineage>
        <taxon>Bacteria</taxon>
        <taxon>Bacillati</taxon>
        <taxon>Bacillota</taxon>
        <taxon>Bacilli</taxon>
        <taxon>Bacillales</taxon>
        <taxon>Paenibacillaceae</taxon>
    </lineage>
</organism>